<dbReference type="RefSeq" id="XP_066692912.1">
    <property type="nucleotide sequence ID" value="XM_066850674.1"/>
</dbReference>
<gene>
    <name evidence="2" type="ORF">PG986_014452</name>
</gene>
<keyword evidence="3" id="KW-1185">Reference proteome</keyword>
<dbReference type="GeneID" id="92083736"/>
<sequence>MYGSMVIVKNVIALCESQALPAPYPNDLDVSDEKADVSNEKAYVPQLKTRPIDHLQLVAEVKGIYAGLFEVEKKCIEVDEAQKKQTDAKLNDEQWQALIALHRTLLHEHHDFFLASQHPIASLSLRQLGAKYYMPGRMWKHGIHAFLELLRLRLPVSLEHMLTFIYLAYSMTALLYETVPAFEATWMECLGDLGRYRMAIEDDDLRDREVWISVSRRWYFKASDVVPGTGRLYHHLAILARPNALQQLFYYSKSLSAPDPFGSAWESIMTLFEPLLGSDSQRSRLLPIDFAFVKAHGLLFKGDTNSEYMTAVIDFLSNLDKHISRTTRRWMESGYCIGISNCCALLAWGKEGSFIYQTIRPKKPKEKEVDYKARAIPDPNDDHNAKALEKARYLAEGTYTKVFSRFSDPNILPYLHTILVFHRYLISYPKATSLLEATFPWKLLSMLLNSLLLSYRDYERIQSSDFPRPNKQSPRPLPEDFALRGLLWADKYFPSDWFSNDKIDDDEKYFEVASMTDERKERVLWLGVSIARHGEWLLYDENLHRFSVPPRFEQEIDIISVDTEMANISEAMSEAEKDDENMPDVDEFSRFMTRQPIIRH</sequence>
<proteinExistence type="predicted"/>
<reference evidence="2 3" key="1">
    <citation type="submission" date="2023-01" db="EMBL/GenBank/DDBJ databases">
        <title>Analysis of 21 Apiospora genomes using comparative genomics revels a genus with tremendous synthesis potential of carbohydrate active enzymes and secondary metabolites.</title>
        <authorList>
            <person name="Sorensen T."/>
        </authorList>
    </citation>
    <scope>NUCLEOTIDE SEQUENCE [LARGE SCALE GENOMIC DNA]</scope>
    <source>
        <strain evidence="2 3">CBS 24483</strain>
    </source>
</reference>
<name>A0ABR1PU04_9PEZI</name>
<dbReference type="Gene3D" id="1.25.40.10">
    <property type="entry name" value="Tetratricopeptide repeat domain"/>
    <property type="match status" value="1"/>
</dbReference>
<dbReference type="PANTHER" id="PTHR15696">
    <property type="entry name" value="SMG-7 SUPPRESSOR WITH MORPHOLOGICAL EFFECT ON GENITALIA PROTEIN 7"/>
    <property type="match status" value="1"/>
</dbReference>
<protein>
    <recommendedName>
        <fullName evidence="1">DNA/RNA-binding domain-containing protein</fullName>
    </recommendedName>
</protein>
<dbReference type="SUPFAM" id="SSF48452">
    <property type="entry name" value="TPR-like"/>
    <property type="match status" value="1"/>
</dbReference>
<accession>A0ABR1PU04</accession>
<dbReference type="Pfam" id="PF10373">
    <property type="entry name" value="EST1_DNA_bind"/>
    <property type="match status" value="1"/>
</dbReference>
<evidence type="ECO:0000313" key="2">
    <source>
        <dbReference type="EMBL" id="KAK7937584.1"/>
    </source>
</evidence>
<dbReference type="InterPro" id="IPR045153">
    <property type="entry name" value="Est1/Ebs1-like"/>
</dbReference>
<feature type="domain" description="DNA/RNA-binding" evidence="1">
    <location>
        <begin position="215"/>
        <end position="283"/>
    </location>
</feature>
<dbReference type="InterPro" id="IPR011990">
    <property type="entry name" value="TPR-like_helical_dom_sf"/>
</dbReference>
<dbReference type="InterPro" id="IPR018834">
    <property type="entry name" value="DNA/RNA-bd_Est1-type"/>
</dbReference>
<evidence type="ECO:0000259" key="1">
    <source>
        <dbReference type="Pfam" id="PF10373"/>
    </source>
</evidence>
<dbReference type="EMBL" id="JAQQWE010000010">
    <property type="protein sequence ID" value="KAK7937584.1"/>
    <property type="molecule type" value="Genomic_DNA"/>
</dbReference>
<organism evidence="2 3">
    <name type="scientific">Apiospora aurea</name>
    <dbReference type="NCBI Taxonomy" id="335848"/>
    <lineage>
        <taxon>Eukaryota</taxon>
        <taxon>Fungi</taxon>
        <taxon>Dikarya</taxon>
        <taxon>Ascomycota</taxon>
        <taxon>Pezizomycotina</taxon>
        <taxon>Sordariomycetes</taxon>
        <taxon>Xylariomycetidae</taxon>
        <taxon>Amphisphaeriales</taxon>
        <taxon>Apiosporaceae</taxon>
        <taxon>Apiospora</taxon>
    </lineage>
</organism>
<dbReference type="Proteomes" id="UP001391051">
    <property type="component" value="Unassembled WGS sequence"/>
</dbReference>
<comment type="caution">
    <text evidence="2">The sequence shown here is derived from an EMBL/GenBank/DDBJ whole genome shotgun (WGS) entry which is preliminary data.</text>
</comment>
<evidence type="ECO:0000313" key="3">
    <source>
        <dbReference type="Proteomes" id="UP001391051"/>
    </source>
</evidence>
<dbReference type="PANTHER" id="PTHR15696:SF0">
    <property type="entry name" value="TELOMERASE-BINDING PROTEIN EST1A"/>
    <property type="match status" value="1"/>
</dbReference>